<dbReference type="PANTHER" id="PTHR42923">
    <property type="entry name" value="PROTOPORPHYRINOGEN OXIDASE"/>
    <property type="match status" value="1"/>
</dbReference>
<keyword evidence="2" id="KW-0812">Transmembrane</keyword>
<dbReference type="EMBL" id="LT558133">
    <property type="protein sequence ID" value="SAM85279.1"/>
    <property type="molecule type" value="Genomic_DNA"/>
</dbReference>
<dbReference type="GO" id="GO:0016491">
    <property type="term" value="F:oxidoreductase activity"/>
    <property type="evidence" value="ECO:0007669"/>
    <property type="project" value="TreeGrafter"/>
</dbReference>
<reference evidence="3" key="1">
    <citation type="submission" date="2016-04" db="EMBL/GenBank/DDBJ databases">
        <authorList>
            <person name="Evans L.H."/>
            <person name="Alamgir A."/>
            <person name="Owens N."/>
            <person name="Weber N.D."/>
            <person name="Virtaneva K."/>
            <person name="Barbian K."/>
            <person name="Babar A."/>
            <person name="Rosenke K."/>
        </authorList>
    </citation>
    <scope>NUCLEOTIDE SEQUENCE</scope>
    <source>
        <strain evidence="3">UB2112</strain>
    </source>
</reference>
<dbReference type="OrthoDB" id="1111734at2759"/>
<organism evidence="3 5">
    <name type="scientific">Ustilago bromivora</name>
    <dbReference type="NCBI Taxonomy" id="307758"/>
    <lineage>
        <taxon>Eukaryota</taxon>
        <taxon>Fungi</taxon>
        <taxon>Dikarya</taxon>
        <taxon>Basidiomycota</taxon>
        <taxon>Ustilaginomycotina</taxon>
        <taxon>Ustilaginomycetes</taxon>
        <taxon>Ustilaginales</taxon>
        <taxon>Ustilaginaceae</taxon>
        <taxon>Ustilago</taxon>
    </lineage>
</organism>
<reference evidence="5" key="2">
    <citation type="submission" date="2016-04" db="EMBL/GenBank/DDBJ databases">
        <authorList>
            <person name="Guldener U."/>
            <person name="Guldener U."/>
        </authorList>
    </citation>
    <scope>NUCLEOTIDE SEQUENCE [LARGE SCALE GENOMIC DNA]</scope>
    <source>
        <strain evidence="5">UB2112</strain>
    </source>
</reference>
<dbReference type="PANTHER" id="PTHR42923:SF17">
    <property type="entry name" value="AMINE OXIDASE DOMAIN-CONTAINING PROTEIN"/>
    <property type="match status" value="1"/>
</dbReference>
<dbReference type="AlphaFoldDB" id="A0A1K0HJP9"/>
<evidence type="ECO:0000313" key="6">
    <source>
        <dbReference type="Proteomes" id="UP000658997"/>
    </source>
</evidence>
<dbReference type="EMBL" id="ULHB01000019">
    <property type="protein sequence ID" value="SYW76631.1"/>
    <property type="molecule type" value="Genomic_DNA"/>
</dbReference>
<name>A0A1K0HJP9_9BASI</name>
<evidence type="ECO:0000313" key="3">
    <source>
        <dbReference type="EMBL" id="SAM85279.1"/>
    </source>
</evidence>
<feature type="compositionally biased region" description="Low complexity" evidence="1">
    <location>
        <begin position="69"/>
        <end position="86"/>
    </location>
</feature>
<keyword evidence="2" id="KW-0472">Membrane</keyword>
<dbReference type="InterPro" id="IPR050464">
    <property type="entry name" value="Zeta_carotene_desat/Oxidored"/>
</dbReference>
<evidence type="ECO:0000313" key="4">
    <source>
        <dbReference type="EMBL" id="SYW76631.1"/>
    </source>
</evidence>
<evidence type="ECO:0000256" key="1">
    <source>
        <dbReference type="SAM" id="MobiDB-lite"/>
    </source>
</evidence>
<dbReference type="Proteomes" id="UP000179920">
    <property type="component" value="Chromosome XVII"/>
</dbReference>
<accession>A0A1K0HJP9</accession>
<dbReference type="InterPro" id="IPR036188">
    <property type="entry name" value="FAD/NAD-bd_sf"/>
</dbReference>
<gene>
    <name evidence="4" type="ORF">UBRO2_01468</name>
    <name evidence="3" type="ORF">UBRO_07495</name>
</gene>
<sequence length="714" mass="77786">MTATTSCAPRREVRVAIVGSGLTGLVATYLLSSYKPDSPDAPRISVEIFERASTVGMDSASITVPLPLAPSASTTTNTTSSPSHTTTTHDDGGLRSRSQKRLKLEVDATPTPASCEKAESKSPQSFLRIDVPMRVFTGGYYPQLLALYRHLGIKTKKTNFTYSFATLPPPSTLTVAGPPSASLSATEQEKLGWNGRIAEKAAVTPSPNIIYNGANGLGGVSLPSSLRNPNLPSPMTMTAILTHLSKMRCYFASLLTLIFGYLQLLLIALWHHSLGHTSDPTHPLRSYTLFQLVADPFPPRPTPTRFSLGHTSERIVESVLRKFLHLNTTFAQQTLTPLFSAVMTSTLGSVWQCPATEVLDYVALTLGKDHFVVKDGVGQVVAALLTHLGPSPDGIEGAGAVWTNAAVRDVYYRDGKAYLSVVHHCSSSSAAVEMSREVSASSTSTDRTFVEEEIGRQHGPYDHMIFATQANQTALFLRQYNDSLAQENAEKQRLREVVQVLELWKYEKSTVVNHFDRELLPREKGDWRDLNLVTPADGQGSEWVDDNSAIMLSDDASCSDGTLDSAWLFCTSTEPWQDKKIYTSATHILTTPFPSPTGRVLMQTTNAHPSLSPSPSLTLSRSTFERAIIDVASHLGRQKLFRLSRTQQGVETAGGRKLILGPLQRGERGKVGVWVCGSFAVGIPLLEGCVVSARLVADEIARLEEITLPAHARW</sequence>
<keyword evidence="6" id="KW-1185">Reference proteome</keyword>
<feature type="region of interest" description="Disordered" evidence="1">
    <location>
        <begin position="66"/>
        <end position="99"/>
    </location>
</feature>
<reference evidence="4" key="3">
    <citation type="submission" date="2018-08" db="EMBL/GenBank/DDBJ databases">
        <authorList>
            <person name="Guldener U."/>
        </authorList>
    </citation>
    <scope>NUCLEOTIDE SEQUENCE</scope>
    <source>
        <strain evidence="4">UB2</strain>
    </source>
</reference>
<protein>
    <recommendedName>
        <fullName evidence="7">Microfibrillar-associated protein 1</fullName>
    </recommendedName>
</protein>
<evidence type="ECO:0008006" key="7">
    <source>
        <dbReference type="Google" id="ProtNLM"/>
    </source>
</evidence>
<evidence type="ECO:0000256" key="2">
    <source>
        <dbReference type="SAM" id="Phobius"/>
    </source>
</evidence>
<dbReference type="SUPFAM" id="SSF51905">
    <property type="entry name" value="FAD/NAD(P)-binding domain"/>
    <property type="match status" value="1"/>
</dbReference>
<proteinExistence type="predicted"/>
<evidence type="ECO:0000313" key="5">
    <source>
        <dbReference type="Proteomes" id="UP000179920"/>
    </source>
</evidence>
<keyword evidence="2" id="KW-1133">Transmembrane helix</keyword>
<feature type="transmembrane region" description="Helical" evidence="2">
    <location>
        <begin position="249"/>
        <end position="270"/>
    </location>
</feature>
<dbReference type="Pfam" id="PF13450">
    <property type="entry name" value="NAD_binding_8"/>
    <property type="match status" value="1"/>
</dbReference>
<dbReference type="Proteomes" id="UP000658997">
    <property type="component" value="Unassembled WGS sequence"/>
</dbReference>